<evidence type="ECO:0000313" key="2">
    <source>
        <dbReference type="Proteomes" id="UP001595871"/>
    </source>
</evidence>
<accession>A0ABV8NAA9</accession>
<evidence type="ECO:0000313" key="1">
    <source>
        <dbReference type="EMBL" id="MFC4189711.1"/>
    </source>
</evidence>
<organism evidence="1 2">
    <name type="scientific">Streptomyces flavovirens</name>
    <dbReference type="NCBI Taxonomy" id="52258"/>
    <lineage>
        <taxon>Bacteria</taxon>
        <taxon>Bacillati</taxon>
        <taxon>Actinomycetota</taxon>
        <taxon>Actinomycetes</taxon>
        <taxon>Kitasatosporales</taxon>
        <taxon>Streptomycetaceae</taxon>
        <taxon>Streptomyces</taxon>
    </lineage>
</organism>
<dbReference type="Proteomes" id="UP001595871">
    <property type="component" value="Unassembled WGS sequence"/>
</dbReference>
<comment type="caution">
    <text evidence="1">The sequence shown here is derived from an EMBL/GenBank/DDBJ whole genome shotgun (WGS) entry which is preliminary data.</text>
</comment>
<proteinExistence type="predicted"/>
<dbReference type="RefSeq" id="WP_345496441.1">
    <property type="nucleotide sequence ID" value="NZ_BAAAYA010000023.1"/>
</dbReference>
<keyword evidence="2" id="KW-1185">Reference proteome</keyword>
<dbReference type="EMBL" id="JBHSCF010000048">
    <property type="protein sequence ID" value="MFC4189711.1"/>
    <property type="molecule type" value="Genomic_DNA"/>
</dbReference>
<sequence>MVDVTLRDDQQGEIKLRTPGLPVIDFVLMLVLLKREILQFGTAVAETSQTQDTITAIRYGDSVQLSYSFSPIVSTISMDEFDGLPRTALCEARALLHSTHKELAENEYLAGLSRVV</sequence>
<gene>
    <name evidence="1" type="ORF">ACFO3R_25475</name>
</gene>
<protein>
    <submittedName>
        <fullName evidence="1">Uncharacterized protein</fullName>
    </submittedName>
</protein>
<reference evidence="2" key="1">
    <citation type="journal article" date="2019" name="Int. J. Syst. Evol. Microbiol.">
        <title>The Global Catalogue of Microorganisms (GCM) 10K type strain sequencing project: providing services to taxonomists for standard genome sequencing and annotation.</title>
        <authorList>
            <consortium name="The Broad Institute Genomics Platform"/>
            <consortium name="The Broad Institute Genome Sequencing Center for Infectious Disease"/>
            <person name="Wu L."/>
            <person name="Ma J."/>
        </authorList>
    </citation>
    <scope>NUCLEOTIDE SEQUENCE [LARGE SCALE GENOMIC DNA]</scope>
    <source>
        <strain evidence="2">CCM 3243</strain>
    </source>
</reference>
<name>A0ABV8NAA9_9ACTN</name>